<feature type="binding site" evidence="7">
    <location>
        <position position="89"/>
    </location>
    <ligand>
        <name>Zn(2+)</name>
        <dbReference type="ChEBI" id="CHEBI:29105"/>
    </ligand>
</feature>
<keyword evidence="5" id="KW-0238">DNA-binding</keyword>
<dbReference type="PANTHER" id="PTHR33202:SF7">
    <property type="entry name" value="FERRIC UPTAKE REGULATION PROTEIN"/>
    <property type="match status" value="1"/>
</dbReference>
<dbReference type="GO" id="GO:1900376">
    <property type="term" value="P:regulation of secondary metabolite biosynthetic process"/>
    <property type="evidence" value="ECO:0007669"/>
    <property type="project" value="TreeGrafter"/>
</dbReference>
<keyword evidence="7" id="KW-0479">Metal-binding</keyword>
<gene>
    <name evidence="8" type="ORF">EIO64_09335</name>
</gene>
<feature type="binding site" evidence="7">
    <location>
        <position position="129"/>
    </location>
    <ligand>
        <name>Zn(2+)</name>
        <dbReference type="ChEBI" id="CHEBI:29105"/>
    </ligand>
</feature>
<dbReference type="Proteomes" id="UP000298642">
    <property type="component" value="Chromosome"/>
</dbReference>
<dbReference type="InterPro" id="IPR036390">
    <property type="entry name" value="WH_DNA-bd_sf"/>
</dbReference>
<comment type="cofactor">
    <cofactor evidence="7">
        <name>Zn(2+)</name>
        <dbReference type="ChEBI" id="CHEBI:29105"/>
    </cofactor>
    <text evidence="7">Binds 1 zinc ion per subunit.</text>
</comment>
<accession>A0A4D7ATS9</accession>
<evidence type="ECO:0000256" key="5">
    <source>
        <dbReference type="ARBA" id="ARBA00023125"/>
    </source>
</evidence>
<comment type="similarity">
    <text evidence="1">Belongs to the Fur family.</text>
</comment>
<proteinExistence type="inferred from homology"/>
<dbReference type="InterPro" id="IPR002481">
    <property type="entry name" value="FUR"/>
</dbReference>
<keyword evidence="6" id="KW-0804">Transcription</keyword>
<sequence>MPYSTKQHQAVLRCLEARGETACTAAELAEDLRREGCPVGLATIYRQLEKLEAAGAVHKVNTEEGALYQYCGRQSQGHRDCFLLKCERCGRIRHVDCTRLQNLYDHLEREHHFRIDPRGTLFSGVCDVCAGEEDHHGAQ</sequence>
<protein>
    <submittedName>
        <fullName evidence="8">Transcriptional repressor</fullName>
    </submittedName>
</protein>
<keyword evidence="3 7" id="KW-0862">Zinc</keyword>
<evidence type="ECO:0000313" key="9">
    <source>
        <dbReference type="Proteomes" id="UP000298642"/>
    </source>
</evidence>
<dbReference type="GO" id="GO:0045892">
    <property type="term" value="P:negative regulation of DNA-templated transcription"/>
    <property type="evidence" value="ECO:0007669"/>
    <property type="project" value="TreeGrafter"/>
</dbReference>
<dbReference type="GO" id="GO:0003700">
    <property type="term" value="F:DNA-binding transcription factor activity"/>
    <property type="evidence" value="ECO:0007669"/>
    <property type="project" value="InterPro"/>
</dbReference>
<dbReference type="GeneID" id="89520799"/>
<evidence type="ECO:0000256" key="4">
    <source>
        <dbReference type="ARBA" id="ARBA00023015"/>
    </source>
</evidence>
<dbReference type="SUPFAM" id="SSF46785">
    <property type="entry name" value="Winged helix' DNA-binding domain"/>
    <property type="match status" value="1"/>
</dbReference>
<dbReference type="Gene3D" id="3.30.1490.190">
    <property type="match status" value="1"/>
</dbReference>
<dbReference type="AlphaFoldDB" id="A0A4D7ATS9"/>
<organism evidence="8 9">
    <name type="scientific">Dysosmobacter welbionis</name>
    <dbReference type="NCBI Taxonomy" id="2093857"/>
    <lineage>
        <taxon>Bacteria</taxon>
        <taxon>Bacillati</taxon>
        <taxon>Bacillota</taxon>
        <taxon>Clostridia</taxon>
        <taxon>Eubacteriales</taxon>
        <taxon>Oscillospiraceae</taxon>
        <taxon>Dysosmobacter</taxon>
    </lineage>
</organism>
<dbReference type="GO" id="GO:0000976">
    <property type="term" value="F:transcription cis-regulatory region binding"/>
    <property type="evidence" value="ECO:0007669"/>
    <property type="project" value="TreeGrafter"/>
</dbReference>
<dbReference type="Pfam" id="PF01475">
    <property type="entry name" value="FUR"/>
    <property type="match status" value="1"/>
</dbReference>
<evidence type="ECO:0000256" key="3">
    <source>
        <dbReference type="ARBA" id="ARBA00022833"/>
    </source>
</evidence>
<dbReference type="GO" id="GO:0008270">
    <property type="term" value="F:zinc ion binding"/>
    <property type="evidence" value="ECO:0007669"/>
    <property type="project" value="TreeGrafter"/>
</dbReference>
<keyword evidence="9" id="KW-1185">Reference proteome</keyword>
<evidence type="ECO:0000256" key="2">
    <source>
        <dbReference type="ARBA" id="ARBA00022491"/>
    </source>
</evidence>
<dbReference type="EMBL" id="CP034413">
    <property type="protein sequence ID" value="QCI59386.1"/>
    <property type="molecule type" value="Genomic_DNA"/>
</dbReference>
<evidence type="ECO:0000256" key="7">
    <source>
        <dbReference type="PIRSR" id="PIRSR602481-1"/>
    </source>
</evidence>
<name>A0A4D7ATS9_9FIRM</name>
<evidence type="ECO:0000256" key="1">
    <source>
        <dbReference type="ARBA" id="ARBA00007957"/>
    </source>
</evidence>
<feature type="binding site" evidence="7">
    <location>
        <position position="86"/>
    </location>
    <ligand>
        <name>Zn(2+)</name>
        <dbReference type="ChEBI" id="CHEBI:29105"/>
    </ligand>
</feature>
<dbReference type="PANTHER" id="PTHR33202">
    <property type="entry name" value="ZINC UPTAKE REGULATION PROTEIN"/>
    <property type="match status" value="1"/>
</dbReference>
<keyword evidence="2" id="KW-0678">Repressor</keyword>
<dbReference type="InterPro" id="IPR036388">
    <property type="entry name" value="WH-like_DNA-bd_sf"/>
</dbReference>
<dbReference type="KEGG" id="obj:EIO64_09335"/>
<dbReference type="Gene3D" id="1.10.10.10">
    <property type="entry name" value="Winged helix-like DNA-binding domain superfamily/Winged helix DNA-binding domain"/>
    <property type="match status" value="1"/>
</dbReference>
<evidence type="ECO:0000313" key="8">
    <source>
        <dbReference type="EMBL" id="QCI59386.1"/>
    </source>
</evidence>
<dbReference type="RefSeq" id="WP_119311788.1">
    <property type="nucleotide sequence ID" value="NZ_CAUWCU010000009.1"/>
</dbReference>
<evidence type="ECO:0000256" key="6">
    <source>
        <dbReference type="ARBA" id="ARBA00023163"/>
    </source>
</evidence>
<keyword evidence="4" id="KW-0805">Transcription regulation</keyword>
<reference evidence="9" key="1">
    <citation type="submission" date="2018-12" db="EMBL/GenBank/DDBJ databases">
        <title>Dusodibacter welbiota gen. nov., sp. nov., isolated from human faeces and emended description of the Oscillibacter genus.</title>
        <authorList>
            <person name="Le Roy T."/>
            <person name="Van der Smissen P."/>
            <person name="Delzenne N."/>
            <person name="Muccioli G."/>
            <person name="Collet J.F."/>
            <person name="Cani P.D."/>
        </authorList>
    </citation>
    <scope>NUCLEOTIDE SEQUENCE [LARGE SCALE GENOMIC DNA]</scope>
    <source>
        <strain evidence="9">J115</strain>
    </source>
</reference>
<feature type="binding site" evidence="7">
    <location>
        <position position="126"/>
    </location>
    <ligand>
        <name>Zn(2+)</name>
        <dbReference type="ChEBI" id="CHEBI:29105"/>
    </ligand>
</feature>
<dbReference type="InterPro" id="IPR043135">
    <property type="entry name" value="Fur_C"/>
</dbReference>